<name>A0A9D7SAF4_9BACT</name>
<proteinExistence type="predicted"/>
<reference evidence="1 2" key="1">
    <citation type="submission" date="2020-10" db="EMBL/GenBank/DDBJ databases">
        <title>Connecting structure to function with the recovery of over 1000 high-quality activated sludge metagenome-assembled genomes encoding full-length rRNA genes using long-read sequencing.</title>
        <authorList>
            <person name="Singleton C.M."/>
            <person name="Petriglieri F."/>
            <person name="Kristensen J.M."/>
            <person name="Kirkegaard R.H."/>
            <person name="Michaelsen T.Y."/>
            <person name="Andersen M.H."/>
            <person name="Karst S.M."/>
            <person name="Dueholm M.S."/>
            <person name="Nielsen P.H."/>
            <person name="Albertsen M."/>
        </authorList>
    </citation>
    <scope>NUCLEOTIDE SEQUENCE [LARGE SCALE GENOMIC DNA]</scope>
    <source>
        <strain evidence="1">Ribe_18-Q3-R11-54_BAT3C.373</strain>
    </source>
</reference>
<dbReference type="InterPro" id="IPR014985">
    <property type="entry name" value="WbqC"/>
</dbReference>
<evidence type="ECO:0000313" key="2">
    <source>
        <dbReference type="Proteomes" id="UP000808349"/>
    </source>
</evidence>
<evidence type="ECO:0000313" key="1">
    <source>
        <dbReference type="EMBL" id="MBK9718995.1"/>
    </source>
</evidence>
<dbReference type="AlphaFoldDB" id="A0A9D7SAF4"/>
<dbReference type="Pfam" id="PF08889">
    <property type="entry name" value="WbqC"/>
    <property type="match status" value="1"/>
</dbReference>
<sequence>MHSDIKTSLLLETQVFPTIAFFKHALDKKIIIEAHEHYQKRSWRNRYYIGSNQGAVSMSIPLKQGKNKSMPIQEVNISYDHPWHVQHLKTLQSIYGKSPFFIYYKDELEALLNKKHEHLFQFNNETMHWMARSMKFEMDLEFTNQYTTSVDDHIIDGRKSLVLNAIPTKPYQQVFGKTAHFISGLSALDLLFHMGPDSYYYLKSI</sequence>
<organism evidence="1 2">
    <name type="scientific">Candidatus Defluviibacterium haderslevense</name>
    <dbReference type="NCBI Taxonomy" id="2981993"/>
    <lineage>
        <taxon>Bacteria</taxon>
        <taxon>Pseudomonadati</taxon>
        <taxon>Bacteroidota</taxon>
        <taxon>Saprospiria</taxon>
        <taxon>Saprospirales</taxon>
        <taxon>Saprospiraceae</taxon>
        <taxon>Candidatus Defluviibacterium</taxon>
    </lineage>
</organism>
<gene>
    <name evidence="1" type="ORF">IPO85_16070</name>
</gene>
<comment type="caution">
    <text evidence="1">The sequence shown here is derived from an EMBL/GenBank/DDBJ whole genome shotgun (WGS) entry which is preliminary data.</text>
</comment>
<dbReference type="Proteomes" id="UP000808349">
    <property type="component" value="Unassembled WGS sequence"/>
</dbReference>
<accession>A0A9D7SAF4</accession>
<protein>
    <submittedName>
        <fullName evidence="1">WbqC family protein</fullName>
    </submittedName>
</protein>
<dbReference type="EMBL" id="JADKFW010000014">
    <property type="protein sequence ID" value="MBK9718995.1"/>
    <property type="molecule type" value="Genomic_DNA"/>
</dbReference>